<dbReference type="PANTHER" id="PTHR33120:SF47">
    <property type="entry name" value="OS05G0571400 PROTEIN"/>
    <property type="match status" value="1"/>
</dbReference>
<evidence type="ECO:0000259" key="1">
    <source>
        <dbReference type="Pfam" id="PF12274"/>
    </source>
</evidence>
<evidence type="ECO:0000313" key="4">
    <source>
        <dbReference type="Proteomes" id="UP000298652"/>
    </source>
</evidence>
<dbReference type="Pfam" id="PF12274">
    <property type="entry name" value="DUF3615"/>
    <property type="match status" value="1"/>
</dbReference>
<name>A0A4U6U1J1_SETVI</name>
<dbReference type="Pfam" id="PF20235">
    <property type="entry name" value="PIR2-like_helical"/>
    <property type="match status" value="2"/>
</dbReference>
<sequence>MALVNSGDTDLRIYEPSFACEYSCRQERANHRSRLLAEIHNAYCKAFERLTINSKARCPLATRTLAAGFCFGLLDPASNIVINALVPCRRLNHASKKGRDKEHLEDMERWSLDGMVIFLTRFFPYLADSEAERHLLLADAGLLVATRIIVMDRRMKRFGSSERATEEAFRMALKCAALAARHPDPDRLVGSWLTISNRLDEAVRLGAKHAASRHPQTRRVPYQRTSTPLKRLLLDAIHGFYLQALARLPAGELGSRFHRSLLKAGHCYGPRARSRLQHNRQHRRYDAAFPRTHELELDMISSLSLHRIENRSLYGMASFLCTRYHRLDFHQAMRFLLDGDANLLLADPGLHAADAGWKHKTEAQAARPPKSSKQAFRAAAVAASAWHPNNPDAQVNVLASCKQKLASAAVTLLKGGSKFAPHKCYQSHVNFLATLKDTPPHAREAPVLLFAELSNDDEDKGGMHSMCCTVSAPPPCADAQNVRVRCLYCDYVGIRIVHPIDEEFHGRELEFEKMVCGEDPNIRIVRHSRLISNEIGSLKEDCLYADQPRTGANFWDLDFMMDDDYDIRGDSMMDD</sequence>
<dbReference type="EMBL" id="CM016558">
    <property type="protein sequence ID" value="TKW07383.1"/>
    <property type="molecule type" value="Genomic_DNA"/>
</dbReference>
<dbReference type="PANTHER" id="PTHR33120">
    <property type="entry name" value="EXPRESSED PROTEIN-RELATED"/>
    <property type="match status" value="1"/>
</dbReference>
<reference evidence="3" key="1">
    <citation type="submission" date="2019-03" db="EMBL/GenBank/DDBJ databases">
        <title>WGS assembly of Setaria viridis.</title>
        <authorList>
            <person name="Huang P."/>
            <person name="Jenkins J."/>
            <person name="Grimwood J."/>
            <person name="Barry K."/>
            <person name="Healey A."/>
            <person name="Mamidi S."/>
            <person name="Sreedasyam A."/>
            <person name="Shu S."/>
            <person name="Feldman M."/>
            <person name="Wu J."/>
            <person name="Yu Y."/>
            <person name="Chen C."/>
            <person name="Johnson J."/>
            <person name="Rokhsar D."/>
            <person name="Baxter I."/>
            <person name="Schmutz J."/>
            <person name="Brutnell T."/>
            <person name="Kellogg E."/>
        </authorList>
    </citation>
    <scope>NUCLEOTIDE SEQUENCE [LARGE SCALE GENOMIC DNA]</scope>
</reference>
<dbReference type="AlphaFoldDB" id="A0A4U6U1J1"/>
<keyword evidence="4" id="KW-1185">Reference proteome</keyword>
<feature type="domain" description="PIR2-like helical" evidence="2">
    <location>
        <begin position="235"/>
        <end position="346"/>
    </location>
</feature>
<dbReference type="Gramene" id="TKW07383">
    <property type="protein sequence ID" value="TKW07383"/>
    <property type="gene ID" value="SEVIR_7G302800v2"/>
</dbReference>
<feature type="domain" description="PIR2-like helical" evidence="2">
    <location>
        <begin position="38"/>
        <end position="149"/>
    </location>
</feature>
<dbReference type="Proteomes" id="UP000298652">
    <property type="component" value="Chromosome 7"/>
</dbReference>
<dbReference type="InterPro" id="IPR046527">
    <property type="entry name" value="PIR2-like_helical"/>
</dbReference>
<feature type="domain" description="DUF3615" evidence="1">
    <location>
        <begin position="406"/>
        <end position="499"/>
    </location>
</feature>
<evidence type="ECO:0000313" key="3">
    <source>
        <dbReference type="EMBL" id="TKW07383.1"/>
    </source>
</evidence>
<dbReference type="InterPro" id="IPR022059">
    <property type="entry name" value="DUF3615"/>
</dbReference>
<protein>
    <submittedName>
        <fullName evidence="3">Uncharacterized protein</fullName>
    </submittedName>
</protein>
<organism evidence="3 4">
    <name type="scientific">Setaria viridis</name>
    <name type="common">Green bristlegrass</name>
    <name type="synonym">Setaria italica subsp. viridis</name>
    <dbReference type="NCBI Taxonomy" id="4556"/>
    <lineage>
        <taxon>Eukaryota</taxon>
        <taxon>Viridiplantae</taxon>
        <taxon>Streptophyta</taxon>
        <taxon>Embryophyta</taxon>
        <taxon>Tracheophyta</taxon>
        <taxon>Spermatophyta</taxon>
        <taxon>Magnoliopsida</taxon>
        <taxon>Liliopsida</taxon>
        <taxon>Poales</taxon>
        <taxon>Poaceae</taxon>
        <taxon>PACMAD clade</taxon>
        <taxon>Panicoideae</taxon>
        <taxon>Panicodae</taxon>
        <taxon>Paniceae</taxon>
        <taxon>Cenchrinae</taxon>
        <taxon>Setaria</taxon>
    </lineage>
</organism>
<accession>A0A4U6U1J1</accession>
<proteinExistence type="predicted"/>
<evidence type="ECO:0000259" key="2">
    <source>
        <dbReference type="Pfam" id="PF20235"/>
    </source>
</evidence>
<dbReference type="OMA" id="PEHAVCE"/>
<gene>
    <name evidence="3" type="ORF">SEVIR_7G302800v2</name>
</gene>